<evidence type="ECO:0000256" key="8">
    <source>
        <dbReference type="ARBA" id="ARBA00044464"/>
    </source>
</evidence>
<evidence type="ECO:0000256" key="10">
    <source>
        <dbReference type="SAM" id="MobiDB-lite"/>
    </source>
</evidence>
<dbReference type="GO" id="GO:0030026">
    <property type="term" value="P:intracellular manganese ion homeostasis"/>
    <property type="evidence" value="ECO:0007669"/>
    <property type="project" value="InterPro"/>
</dbReference>
<name>A0A444ZLY5_ARAHY</name>
<reference evidence="11 12" key="1">
    <citation type="submission" date="2019-01" db="EMBL/GenBank/DDBJ databases">
        <title>Sequencing of cultivated peanut Arachis hypogaea provides insights into genome evolution and oil improvement.</title>
        <authorList>
            <person name="Chen X."/>
        </authorList>
    </citation>
    <scope>NUCLEOTIDE SEQUENCE [LARGE SCALE GENOMIC DNA]</scope>
    <source>
        <strain evidence="12">cv. Fuhuasheng</strain>
        <tissue evidence="11">Leaves</tissue>
    </source>
</reference>
<comment type="caution">
    <text evidence="11">The sequence shown here is derived from an EMBL/GenBank/DDBJ whole genome shotgun (WGS) entry which is preliminary data.</text>
</comment>
<dbReference type="PANTHER" id="PTHR31851">
    <property type="entry name" value="FE(2+)/MN(2+) TRANSPORTER PCL1"/>
    <property type="match status" value="1"/>
</dbReference>
<gene>
    <name evidence="11" type="ORF">Ahy_B04g071924</name>
</gene>
<evidence type="ECO:0000256" key="5">
    <source>
        <dbReference type="ARBA" id="ARBA00022692"/>
    </source>
</evidence>
<dbReference type="GO" id="GO:0140315">
    <property type="term" value="F:iron ion sequestering activity"/>
    <property type="evidence" value="ECO:0007669"/>
    <property type="project" value="UniProtKB-UniRule"/>
</dbReference>
<dbReference type="Pfam" id="PF01988">
    <property type="entry name" value="VIT1"/>
    <property type="match status" value="1"/>
</dbReference>
<comment type="subcellular location">
    <subcellularLocation>
        <location evidence="1 9">Vacuole membrane</location>
        <topology evidence="1 9">Multi-pass membrane protein</topology>
    </subcellularLocation>
</comment>
<dbReference type="Proteomes" id="UP000289738">
    <property type="component" value="Chromosome B04"/>
</dbReference>
<dbReference type="InterPro" id="IPR008217">
    <property type="entry name" value="Ccc1_fam"/>
</dbReference>
<dbReference type="GO" id="GO:0005774">
    <property type="term" value="C:vacuolar membrane"/>
    <property type="evidence" value="ECO:0007669"/>
    <property type="project" value="UniProtKB-SubCell"/>
</dbReference>
<keyword evidence="3" id="KW-0408">Iron</keyword>
<dbReference type="GO" id="GO:0005384">
    <property type="term" value="F:manganese ion transmembrane transporter activity"/>
    <property type="evidence" value="ECO:0007669"/>
    <property type="project" value="InterPro"/>
</dbReference>
<keyword evidence="9" id="KW-0813">Transport</keyword>
<evidence type="ECO:0000313" key="11">
    <source>
        <dbReference type="EMBL" id="RYR15199.1"/>
    </source>
</evidence>
<feature type="transmembrane region" description="Helical" evidence="9">
    <location>
        <begin position="204"/>
        <end position="222"/>
    </location>
</feature>
<keyword evidence="6 9" id="KW-1133">Transmembrane helix</keyword>
<comment type="similarity">
    <text evidence="2 9">Belongs to the CCC1 family.</text>
</comment>
<keyword evidence="12" id="KW-1185">Reference proteome</keyword>
<comment type="caution">
    <text evidence="9">Lacks conserved residue(s) required for the propagation of feature annotation.</text>
</comment>
<evidence type="ECO:0000256" key="9">
    <source>
        <dbReference type="RuleBase" id="RU369115"/>
    </source>
</evidence>
<keyword evidence="5 9" id="KW-0812">Transmembrane</keyword>
<evidence type="ECO:0000256" key="7">
    <source>
        <dbReference type="ARBA" id="ARBA00023136"/>
    </source>
</evidence>
<dbReference type="AlphaFoldDB" id="A0A444ZLY5"/>
<comment type="catalytic activity">
    <reaction evidence="8">
        <text>Fe(2+)(in) = Fe(2+)(out)</text>
        <dbReference type="Rhea" id="RHEA:28486"/>
        <dbReference type="ChEBI" id="CHEBI:29033"/>
    </reaction>
    <physiologicalReaction direction="left-to-right" evidence="8">
        <dbReference type="Rhea" id="RHEA:28487"/>
    </physiologicalReaction>
</comment>
<keyword evidence="3" id="KW-0410">Iron transport</keyword>
<keyword evidence="7 9" id="KW-0472">Membrane</keyword>
<sequence length="265" mass="28667">MSEIGGGGSSSRRLLHEVEEEGGGGGERPKEPWKGEYVKSIVYGGLDAIITCFSLISSISASTSSSVNVLVLGFANLVADAISMGLGDYVSARTEQDVIIKERRVTEWDVINHIDTEQSQLLTHFQALGMDYNDATLKVVNIFRKYKDIMVDQRMVADKGMLPADEEVTPWKNGLVTFTSFMLFGSTPLLSFIILIPFTNNDTVKFIGACIVSAIALALLGVAKARISGERYMFSIAMTLFSGAMAGATAYFVGWSLKHVAGLEG</sequence>
<proteinExistence type="inferred from homology"/>
<dbReference type="STRING" id="3818.A0A444ZLY5"/>
<protein>
    <recommendedName>
        <fullName evidence="9">Vacuolar iron transporter</fullName>
    </recommendedName>
</protein>
<evidence type="ECO:0000256" key="4">
    <source>
        <dbReference type="ARBA" id="ARBA00022554"/>
    </source>
</evidence>
<dbReference type="OrthoDB" id="73465at2759"/>
<keyword evidence="4 9" id="KW-0926">Vacuole</keyword>
<feature type="transmembrane region" description="Helical" evidence="9">
    <location>
        <begin position="175"/>
        <end position="198"/>
    </location>
</feature>
<evidence type="ECO:0000256" key="1">
    <source>
        <dbReference type="ARBA" id="ARBA00004128"/>
    </source>
</evidence>
<feature type="region of interest" description="Disordered" evidence="10">
    <location>
        <begin position="1"/>
        <end position="31"/>
    </location>
</feature>
<evidence type="ECO:0000256" key="2">
    <source>
        <dbReference type="ARBA" id="ARBA00007049"/>
    </source>
</evidence>
<evidence type="ECO:0000256" key="3">
    <source>
        <dbReference type="ARBA" id="ARBA00022496"/>
    </source>
</evidence>
<dbReference type="EMBL" id="SDMP01000014">
    <property type="protein sequence ID" value="RYR15199.1"/>
    <property type="molecule type" value="Genomic_DNA"/>
</dbReference>
<dbReference type="GO" id="GO:0005381">
    <property type="term" value="F:iron ion transmembrane transporter activity"/>
    <property type="evidence" value="ECO:0007669"/>
    <property type="project" value="UniProtKB-UniRule"/>
</dbReference>
<accession>A0A444ZLY5</accession>
<organism evidence="11 12">
    <name type="scientific">Arachis hypogaea</name>
    <name type="common">Peanut</name>
    <dbReference type="NCBI Taxonomy" id="3818"/>
    <lineage>
        <taxon>Eukaryota</taxon>
        <taxon>Viridiplantae</taxon>
        <taxon>Streptophyta</taxon>
        <taxon>Embryophyta</taxon>
        <taxon>Tracheophyta</taxon>
        <taxon>Spermatophyta</taxon>
        <taxon>Magnoliopsida</taxon>
        <taxon>eudicotyledons</taxon>
        <taxon>Gunneridae</taxon>
        <taxon>Pentapetalae</taxon>
        <taxon>rosids</taxon>
        <taxon>fabids</taxon>
        <taxon>Fabales</taxon>
        <taxon>Fabaceae</taxon>
        <taxon>Papilionoideae</taxon>
        <taxon>50 kb inversion clade</taxon>
        <taxon>dalbergioids sensu lato</taxon>
        <taxon>Dalbergieae</taxon>
        <taxon>Pterocarpus clade</taxon>
        <taxon>Arachis</taxon>
    </lineage>
</organism>
<keyword evidence="9" id="KW-0406">Ion transport</keyword>
<comment type="function">
    <text evidence="9">Vacuolar Fe(2+) uptake transporter.</text>
</comment>
<feature type="transmembrane region" description="Helical" evidence="9">
    <location>
        <begin position="234"/>
        <end position="257"/>
    </location>
</feature>
<evidence type="ECO:0000313" key="12">
    <source>
        <dbReference type="Proteomes" id="UP000289738"/>
    </source>
</evidence>
<evidence type="ECO:0000256" key="6">
    <source>
        <dbReference type="ARBA" id="ARBA00022989"/>
    </source>
</evidence>